<dbReference type="InterPro" id="IPR017900">
    <property type="entry name" value="4Fe4S_Fe_S_CS"/>
</dbReference>
<keyword evidence="6" id="KW-1185">Reference proteome</keyword>
<dbReference type="Gene3D" id="3.30.70.20">
    <property type="match status" value="1"/>
</dbReference>
<name>D3P8V3_DEFDS</name>
<dbReference type="InterPro" id="IPR002586">
    <property type="entry name" value="CobQ/CobB/MinD/ParA_Nub-bd_dom"/>
</dbReference>
<proteinExistence type="predicted"/>
<keyword evidence="3" id="KW-0411">Iron-sulfur</keyword>
<dbReference type="InterPro" id="IPR017896">
    <property type="entry name" value="4Fe4S_Fe-S-bd"/>
</dbReference>
<dbReference type="GO" id="GO:0046872">
    <property type="term" value="F:metal ion binding"/>
    <property type="evidence" value="ECO:0007669"/>
    <property type="project" value="UniProtKB-KW"/>
</dbReference>
<dbReference type="eggNOG" id="COG1149">
    <property type="taxonomic scope" value="Bacteria"/>
</dbReference>
<dbReference type="AlphaFoldDB" id="D3P8V3"/>
<evidence type="ECO:0000313" key="6">
    <source>
        <dbReference type="Proteomes" id="UP000001520"/>
    </source>
</evidence>
<dbReference type="HOGENOM" id="CLU_067767_1_0_0"/>
<dbReference type="SUPFAM" id="SSF52540">
    <property type="entry name" value="P-loop containing nucleoside triphosphate hydrolases"/>
    <property type="match status" value="1"/>
</dbReference>
<dbReference type="EMBL" id="AP011529">
    <property type="protein sequence ID" value="BAI81143.1"/>
    <property type="molecule type" value="Genomic_DNA"/>
</dbReference>
<dbReference type="RefSeq" id="WP_013008389.1">
    <property type="nucleotide sequence ID" value="NC_013939.1"/>
</dbReference>
<dbReference type="Pfam" id="PF01656">
    <property type="entry name" value="CbiA"/>
    <property type="match status" value="1"/>
</dbReference>
<dbReference type="KEGG" id="ddf:DEFDS_1687"/>
<dbReference type="PANTHER" id="PTHR43534">
    <property type="entry name" value="MIND SUPERFAMILY P-LOOP ATPASE CONTAINING AN INSERTED FERREDOXIN DOMAIN"/>
    <property type="match status" value="1"/>
</dbReference>
<dbReference type="GO" id="GO:0051536">
    <property type="term" value="F:iron-sulfur cluster binding"/>
    <property type="evidence" value="ECO:0007669"/>
    <property type="project" value="UniProtKB-KW"/>
</dbReference>
<reference evidence="5 6" key="1">
    <citation type="journal article" date="2010" name="DNA Res.">
        <title>Bacterial lifestyle in a deep-sea hydrothermal vent chimney revealed by the genome sequence of the thermophilic bacterium Deferribacter desulfuricans SSM1.</title>
        <authorList>
            <person name="Takaki Y."/>
            <person name="Shimamura S."/>
            <person name="Nakagawa S."/>
            <person name="Fukuhara Y."/>
            <person name="Horikawa H."/>
            <person name="Ankai A."/>
            <person name="Harada T."/>
            <person name="Hosoyama A."/>
            <person name="Oguchi A."/>
            <person name="Fukui S."/>
            <person name="Fujita N."/>
            <person name="Takami H."/>
            <person name="Takai K."/>
        </authorList>
    </citation>
    <scope>NUCLEOTIDE SEQUENCE [LARGE SCALE GENOMIC DNA]</scope>
    <source>
        <strain evidence="6">DSM 14783 / JCM 11476 / NBRC 101012 / SSM1</strain>
    </source>
</reference>
<dbReference type="STRING" id="639282.DEFDS_1687"/>
<dbReference type="Gene3D" id="3.40.50.300">
    <property type="entry name" value="P-loop containing nucleotide triphosphate hydrolases"/>
    <property type="match status" value="1"/>
</dbReference>
<dbReference type="PANTHER" id="PTHR43534:SF1">
    <property type="entry name" value="4FE-4S CLUSTER CONTAINING PARA FAMILY ATPASE PROTEIN"/>
    <property type="match status" value="1"/>
</dbReference>
<accession>D3P8V3</accession>
<gene>
    <name evidence="5" type="ordered locus">DEFDS_1687</name>
</gene>
<sequence>MKEIVVISGKGGAGKSTITAGLAYFLSQKDIVVDADVDAADMHILLEPKILKKDKFYSGLRFEINQERCVKCNRCYEVCEFDAVNFDGDTYLIDKLSCEGCGFCSYECKAEAINSYEKLTGEKYISITRFGNKMVHARLFVGEENSGKLIAEIKAEAKKIAEKEGSEIILVDGPPGIGCNAISSLTNTNTAILVAESTESGFHDIKRCWELVSYFKCKVGLIINKFGLNPEIDCKIIDYFSDKNVEYIGKIDYSKVVVEALKSKKVLPEYDHYYVKVFGEFFDKIMAM</sequence>
<evidence type="ECO:0000256" key="2">
    <source>
        <dbReference type="ARBA" id="ARBA00023004"/>
    </source>
</evidence>
<dbReference type="PROSITE" id="PS51379">
    <property type="entry name" value="4FE4S_FER_2"/>
    <property type="match status" value="2"/>
</dbReference>
<keyword evidence="2" id="KW-0408">Iron</keyword>
<dbReference type="Proteomes" id="UP000001520">
    <property type="component" value="Chromosome"/>
</dbReference>
<dbReference type="InterPro" id="IPR027417">
    <property type="entry name" value="P-loop_NTPase"/>
</dbReference>
<keyword evidence="1" id="KW-0479">Metal-binding</keyword>
<evidence type="ECO:0000259" key="4">
    <source>
        <dbReference type="PROSITE" id="PS51379"/>
    </source>
</evidence>
<evidence type="ECO:0000256" key="1">
    <source>
        <dbReference type="ARBA" id="ARBA00022723"/>
    </source>
</evidence>
<protein>
    <submittedName>
        <fullName evidence="5">Iron-sulfur cluster-binding protein</fullName>
    </submittedName>
</protein>
<organism evidence="5 6">
    <name type="scientific">Deferribacter desulfuricans (strain DSM 14783 / JCM 11476 / NBRC 101012 / SSM1)</name>
    <dbReference type="NCBI Taxonomy" id="639282"/>
    <lineage>
        <taxon>Bacteria</taxon>
        <taxon>Pseudomonadati</taxon>
        <taxon>Deferribacterota</taxon>
        <taxon>Deferribacteres</taxon>
        <taxon>Deferribacterales</taxon>
        <taxon>Deferribacteraceae</taxon>
        <taxon>Deferribacter</taxon>
    </lineage>
</organism>
<evidence type="ECO:0000256" key="3">
    <source>
        <dbReference type="ARBA" id="ARBA00023014"/>
    </source>
</evidence>
<feature type="domain" description="4Fe-4S ferredoxin-type" evidence="4">
    <location>
        <begin position="91"/>
        <end position="118"/>
    </location>
</feature>
<dbReference type="Pfam" id="PF00037">
    <property type="entry name" value="Fer4"/>
    <property type="match status" value="1"/>
</dbReference>
<feature type="domain" description="4Fe-4S ferredoxin-type" evidence="4">
    <location>
        <begin position="60"/>
        <end position="89"/>
    </location>
</feature>
<evidence type="ECO:0000313" key="5">
    <source>
        <dbReference type="EMBL" id="BAI81143.1"/>
    </source>
</evidence>
<dbReference type="PROSITE" id="PS00198">
    <property type="entry name" value="4FE4S_FER_1"/>
    <property type="match status" value="1"/>
</dbReference>
<dbReference type="SUPFAM" id="SSF54862">
    <property type="entry name" value="4Fe-4S ferredoxins"/>
    <property type="match status" value="1"/>
</dbReference>